<proteinExistence type="predicted"/>
<evidence type="ECO:0000256" key="1">
    <source>
        <dbReference type="SAM" id="Phobius"/>
    </source>
</evidence>
<evidence type="ECO:0000313" key="2">
    <source>
        <dbReference type="EMBL" id="SMX85141.1"/>
    </source>
</evidence>
<reference evidence="3" key="1">
    <citation type="submission" date="2017-03" db="EMBL/GenBank/DDBJ databases">
        <authorList>
            <person name="Monnet C."/>
        </authorList>
    </citation>
    <scope>NUCLEOTIDE SEQUENCE [LARGE SCALE GENOMIC DNA]</scope>
    <source>
        <strain evidence="3">Mu101</strain>
    </source>
</reference>
<evidence type="ECO:0000313" key="3">
    <source>
        <dbReference type="Proteomes" id="UP000234498"/>
    </source>
</evidence>
<keyword evidence="1" id="KW-0812">Transmembrane</keyword>
<accession>A0A2H1JCP3</accession>
<sequence>MTVVSLIFMRFIHVFGGWSVAVFVVCIGLAIAALSMQVRRYRLGSVSIQAERSRPTPWAVAFLTASVCLIAVISIASVIKISLL</sequence>
<feature type="transmembrane region" description="Helical" evidence="1">
    <location>
        <begin position="57"/>
        <end position="79"/>
    </location>
</feature>
<dbReference type="Proteomes" id="UP000234498">
    <property type="component" value="Unassembled WGS sequence"/>
</dbReference>
<feature type="transmembrane region" description="Helical" evidence="1">
    <location>
        <begin position="12"/>
        <end position="36"/>
    </location>
</feature>
<dbReference type="EMBL" id="FXZA01000012">
    <property type="protein sequence ID" value="SMX85141.1"/>
    <property type="molecule type" value="Genomic_DNA"/>
</dbReference>
<organism evidence="2 3">
    <name type="scientific">Brevibacterium linens</name>
    <dbReference type="NCBI Taxonomy" id="1703"/>
    <lineage>
        <taxon>Bacteria</taxon>
        <taxon>Bacillati</taxon>
        <taxon>Actinomycetota</taxon>
        <taxon>Actinomycetes</taxon>
        <taxon>Micrococcales</taxon>
        <taxon>Brevibacteriaceae</taxon>
        <taxon>Brevibacterium</taxon>
    </lineage>
</organism>
<name>A0A2H1JCP3_BRELN</name>
<evidence type="ECO:0008006" key="4">
    <source>
        <dbReference type="Google" id="ProtNLM"/>
    </source>
</evidence>
<dbReference type="AlphaFoldDB" id="A0A2H1JCP3"/>
<gene>
    <name evidence="2" type="ORF">BLIN101_02166</name>
</gene>
<keyword evidence="1" id="KW-1133">Transmembrane helix</keyword>
<keyword evidence="1" id="KW-0472">Membrane</keyword>
<protein>
    <recommendedName>
        <fullName evidence="4">DUF202 domain-containing protein</fullName>
    </recommendedName>
</protein>
<dbReference type="RefSeq" id="WP_240812116.1">
    <property type="nucleotide sequence ID" value="NZ_JBQDYX010000057.1"/>
</dbReference>